<dbReference type="Gene3D" id="3.40.50.300">
    <property type="entry name" value="P-loop containing nucleotide triphosphate hydrolases"/>
    <property type="match status" value="2"/>
</dbReference>
<dbReference type="GO" id="GO:0003676">
    <property type="term" value="F:nucleic acid binding"/>
    <property type="evidence" value="ECO:0007669"/>
    <property type="project" value="UniProtKB-ARBA"/>
</dbReference>
<feature type="compositionally biased region" description="Basic residues" evidence="5">
    <location>
        <begin position="254"/>
        <end position="268"/>
    </location>
</feature>
<feature type="domain" description="ABC transporter" evidence="7">
    <location>
        <begin position="660"/>
        <end position="876"/>
    </location>
</feature>
<feature type="chain" id="PRO_5040999404" description="ABC transporter domain-containing protein" evidence="6">
    <location>
        <begin position="25"/>
        <end position="922"/>
    </location>
</feature>
<evidence type="ECO:0000256" key="5">
    <source>
        <dbReference type="SAM" id="MobiDB-lite"/>
    </source>
</evidence>
<feature type="domain" description="ABC transporter" evidence="7">
    <location>
        <begin position="329"/>
        <end position="590"/>
    </location>
</feature>
<evidence type="ECO:0000313" key="8">
    <source>
        <dbReference type="EMBL" id="GMI45627.1"/>
    </source>
</evidence>
<dbReference type="CDD" id="cd03221">
    <property type="entry name" value="ABCF_EF-3"/>
    <property type="match status" value="2"/>
</dbReference>
<accession>A0A9W7LDG4</accession>
<evidence type="ECO:0000256" key="1">
    <source>
        <dbReference type="ARBA" id="ARBA00022737"/>
    </source>
</evidence>
<comment type="caution">
    <text evidence="8">The sequence shown here is derived from an EMBL/GenBank/DDBJ whole genome shotgun (WGS) entry which is preliminary data.</text>
</comment>
<feature type="compositionally biased region" description="Basic and acidic residues" evidence="5">
    <location>
        <begin position="123"/>
        <end position="133"/>
    </location>
</feature>
<feature type="compositionally biased region" description="Acidic residues" evidence="5">
    <location>
        <begin position="273"/>
        <end position="283"/>
    </location>
</feature>
<dbReference type="NCBIfam" id="NF000355">
    <property type="entry name" value="ribo_prot_ABC_F"/>
    <property type="match status" value="1"/>
</dbReference>
<feature type="compositionally biased region" description="Basic residues" evidence="5">
    <location>
        <begin position="158"/>
        <end position="173"/>
    </location>
</feature>
<keyword evidence="1" id="KW-0677">Repeat</keyword>
<evidence type="ECO:0000256" key="6">
    <source>
        <dbReference type="SAM" id="SignalP"/>
    </source>
</evidence>
<dbReference type="GO" id="GO:0005524">
    <property type="term" value="F:ATP binding"/>
    <property type="evidence" value="ECO:0007669"/>
    <property type="project" value="UniProtKB-KW"/>
</dbReference>
<evidence type="ECO:0000256" key="4">
    <source>
        <dbReference type="ARBA" id="ARBA00061344"/>
    </source>
</evidence>
<keyword evidence="9" id="KW-1185">Reference proteome</keyword>
<evidence type="ECO:0000259" key="7">
    <source>
        <dbReference type="PROSITE" id="PS50893"/>
    </source>
</evidence>
<feature type="compositionally biased region" description="Low complexity" evidence="5">
    <location>
        <begin position="215"/>
        <end position="228"/>
    </location>
</feature>
<dbReference type="FunFam" id="3.40.50.300:FF:000011">
    <property type="entry name" value="Putative ABC transporter ATP-binding component"/>
    <property type="match status" value="1"/>
</dbReference>
<dbReference type="PROSITE" id="PS50893">
    <property type="entry name" value="ABC_TRANSPORTER_2"/>
    <property type="match status" value="2"/>
</dbReference>
<dbReference type="PROSITE" id="PS00211">
    <property type="entry name" value="ABC_TRANSPORTER_1"/>
    <property type="match status" value="2"/>
</dbReference>
<proteinExistence type="inferred from homology"/>
<dbReference type="PANTHER" id="PTHR42855">
    <property type="entry name" value="ABC TRANSPORTER ATP-BINDING SUBUNIT"/>
    <property type="match status" value="1"/>
</dbReference>
<comment type="similarity">
    <text evidence="4">Belongs to the ABC transporter superfamily. ABCF family. EF3 (TC 3.A.1.121) subfamily.</text>
</comment>
<keyword evidence="6" id="KW-0732">Signal</keyword>
<evidence type="ECO:0000256" key="3">
    <source>
        <dbReference type="ARBA" id="ARBA00022840"/>
    </source>
</evidence>
<dbReference type="Pfam" id="PF12848">
    <property type="entry name" value="ABC_tran_Xtn"/>
    <property type="match status" value="1"/>
</dbReference>
<dbReference type="InterPro" id="IPR032781">
    <property type="entry name" value="ABC_tran_Xtn"/>
</dbReference>
<reference evidence="9" key="1">
    <citation type="journal article" date="2023" name="Commun. Biol.">
        <title>Genome analysis of Parmales, the sister group of diatoms, reveals the evolutionary specialization of diatoms from phago-mixotrophs to photoautotrophs.</title>
        <authorList>
            <person name="Ban H."/>
            <person name="Sato S."/>
            <person name="Yoshikawa S."/>
            <person name="Yamada K."/>
            <person name="Nakamura Y."/>
            <person name="Ichinomiya M."/>
            <person name="Sato N."/>
            <person name="Blanc-Mathieu R."/>
            <person name="Endo H."/>
            <person name="Kuwata A."/>
            <person name="Ogata H."/>
        </authorList>
    </citation>
    <scope>NUCLEOTIDE SEQUENCE [LARGE SCALE GENOMIC DNA]</scope>
</reference>
<dbReference type="Proteomes" id="UP001165065">
    <property type="component" value="Unassembled WGS sequence"/>
</dbReference>
<dbReference type="AlphaFoldDB" id="A0A9W7LDG4"/>
<gene>
    <name evidence="8" type="ORF">TrCOL_g13781</name>
</gene>
<feature type="compositionally biased region" description="Polar residues" evidence="5">
    <location>
        <begin position="289"/>
        <end position="301"/>
    </location>
</feature>
<protein>
    <recommendedName>
        <fullName evidence="7">ABC transporter domain-containing protein</fullName>
    </recommendedName>
</protein>
<dbReference type="InterPro" id="IPR051309">
    <property type="entry name" value="ABCF_ATPase"/>
</dbReference>
<name>A0A9W7LDG4_9STRA</name>
<feature type="region of interest" description="Disordered" evidence="5">
    <location>
        <begin position="200"/>
        <end position="317"/>
    </location>
</feature>
<dbReference type="GO" id="GO:0016887">
    <property type="term" value="F:ATP hydrolysis activity"/>
    <property type="evidence" value="ECO:0007669"/>
    <property type="project" value="InterPro"/>
</dbReference>
<dbReference type="Pfam" id="PF00005">
    <property type="entry name" value="ABC_tran"/>
    <property type="match status" value="2"/>
</dbReference>
<evidence type="ECO:0000256" key="2">
    <source>
        <dbReference type="ARBA" id="ARBA00022741"/>
    </source>
</evidence>
<dbReference type="FunFam" id="3.40.50.300:FF:000309">
    <property type="entry name" value="ABC transporter ATP-binding protein"/>
    <property type="match status" value="1"/>
</dbReference>
<sequence>MASSNVHCVLFLVLFAICFDPTRQFAPFQILHASCIGPSFSPPKANPTSSLHPLRPSRTDFGLFAKKKSKGNVNAAKLAALEALEKLEGGEAGGVAVEGGVGGSKTTFGDEDDAPLSGKELKKQMKLQKKAEKAPPAPPPAASSLPFDDEDEPMSAKDRKKMMKAGLKAKKKSGAGGGSISMEEIEIAAEEAVVVGEVMGKEQEQEKEMEEQQEDAAAATSDESASFSAEDELDFIMGGGKKNKKDKKKEEKLKQKKEKGKKNKKNKNKGGDIDAEDEAEVLPDDSPPASASANPLETANLSLEEKMRNSRPPPRVRVMEGVQPGFVSLKLEDVYVTFRNQEVLKGVSWDVKTGERVGLVGANGGGKTTQLKILDGELEPTAGDVVKSTSDLRVSVLRQEFVDELVMTRSLKEEFMSVFKEENEILSGLRSCEDELEKCDPGDADKMQDILDRMQKLQSKADAKDVNALDSRAEKTMDLMGFDSVDATLPVSAFSGGWKMRIGLGKVLLTDPNILLLDEPTNHLDMESVEWLEDFLRNQNIPMVIVSHDREFLDQVCTKIVDTDGGLATTYDGNYSRFLKQKAAKMKAWQNAYDSQEKKIKEERAWMQKMKVKQPQAVEQRKKRLEKMMASEDYVKKPPFAGKPFRFRFPPAPRLSDEVAVVRDVTHGYEGNPLFKASNMIIEKGDRIALLGPNGSGKSTMLRLVVGKEKPIEGEARLVGMNVVANYFEQNQADVLDLDKTVSETVQSASDNHSYNELRALMGQFLFKGDTVEKKVGQLSGGEKARLSLCCMMLRPANLLILDEPTNHLDIPAKEMLEEALQNFDGSILVISHDRYFISQIATTICAVEEKQIINYPGDYRYYMEKNAEVKDKVEARYVKGVKEIGNAVVVEVEEKKNFGGKQAGVSGRLDKGVKNAKRQKQ</sequence>
<dbReference type="SMART" id="SM00382">
    <property type="entry name" value="AAA"/>
    <property type="match status" value="2"/>
</dbReference>
<dbReference type="InterPro" id="IPR017871">
    <property type="entry name" value="ABC_transporter-like_CS"/>
</dbReference>
<feature type="region of interest" description="Disordered" evidence="5">
    <location>
        <begin position="123"/>
        <end position="178"/>
    </location>
</feature>
<dbReference type="SUPFAM" id="SSF52540">
    <property type="entry name" value="P-loop containing nucleoside triphosphate hydrolases"/>
    <property type="match status" value="2"/>
</dbReference>
<dbReference type="OrthoDB" id="2110130at2759"/>
<feature type="signal peptide" evidence="6">
    <location>
        <begin position="1"/>
        <end position="24"/>
    </location>
</feature>
<keyword evidence="2" id="KW-0547">Nucleotide-binding</keyword>
<keyword evidence="3" id="KW-0067">ATP-binding</keyword>
<dbReference type="InterPro" id="IPR003593">
    <property type="entry name" value="AAA+_ATPase"/>
</dbReference>
<feature type="region of interest" description="Disordered" evidence="5">
    <location>
        <begin position="901"/>
        <end position="922"/>
    </location>
</feature>
<dbReference type="EMBL" id="BRYA01000259">
    <property type="protein sequence ID" value="GMI45627.1"/>
    <property type="molecule type" value="Genomic_DNA"/>
</dbReference>
<organism evidence="8 9">
    <name type="scientific">Triparma columacea</name>
    <dbReference type="NCBI Taxonomy" id="722753"/>
    <lineage>
        <taxon>Eukaryota</taxon>
        <taxon>Sar</taxon>
        <taxon>Stramenopiles</taxon>
        <taxon>Ochrophyta</taxon>
        <taxon>Bolidophyceae</taxon>
        <taxon>Parmales</taxon>
        <taxon>Triparmaceae</taxon>
        <taxon>Triparma</taxon>
    </lineage>
</organism>
<dbReference type="PANTHER" id="PTHR42855:SF1">
    <property type="entry name" value="ABC TRANSPORTER DOMAIN-CONTAINING PROTEIN"/>
    <property type="match status" value="1"/>
</dbReference>
<evidence type="ECO:0000313" key="9">
    <source>
        <dbReference type="Proteomes" id="UP001165065"/>
    </source>
</evidence>
<dbReference type="InterPro" id="IPR027417">
    <property type="entry name" value="P-loop_NTPase"/>
</dbReference>
<dbReference type="InterPro" id="IPR003439">
    <property type="entry name" value="ABC_transporter-like_ATP-bd"/>
</dbReference>